<feature type="transmembrane region" description="Helical" evidence="9">
    <location>
        <begin position="349"/>
        <end position="376"/>
    </location>
</feature>
<feature type="transmembrane region" description="Helical" evidence="9">
    <location>
        <begin position="29"/>
        <end position="50"/>
    </location>
</feature>
<name>A0A2C9JNU2_BIOGL</name>
<dbReference type="GO" id="GO:0005886">
    <property type="term" value="C:plasma membrane"/>
    <property type="evidence" value="ECO:0007669"/>
    <property type="project" value="UniProtKB-SubCell"/>
</dbReference>
<sequence length="455" mass="51793">MSQPCMNVLVEISVTTSPRQTFIMVWLKAIPLVLLAFLTVTFNVVVLWMFKVKKSLRSCKNIYLASLAMADLIIGACMFLATVEQVKGRVEWLPFISCRVYLVVRQSALYISLLSLLLITGDRWWSIHYPFSYRTRRRKRNAFLAVGFVWCIGFALQTIPVAVWDVIDDWPKTHLNSSDNDVLSQTLPTCEVPFLYSISFVAAVSVVQYFIPLVSMLTLNCSLYVGILSRKKIQIRRSLNSSERLYSYDKRNSISSVQDFSSSAEEYAELLNGFGHSNKAVSTCRLNTARRFSAGPVLLRTSQSGLPITSLHMSTARRFSWTPRKCSLRPSKDGEELARSLLVKQDRRAACWLGLLVIVFLVCWLPHTIVGILLTLRHNGVPHWARDVTFWFLLANSAINPLLYGFFNKEIREAFKQWMFGGTQRRLTVKNAVFVYGVSIPVNARRISSFDTVPE</sequence>
<accession>A0A2C9JNU2</accession>
<dbReference type="PROSITE" id="PS50262">
    <property type="entry name" value="G_PROTEIN_RECEP_F1_2"/>
    <property type="match status" value="1"/>
</dbReference>
<dbReference type="VEuPathDB" id="VectorBase:BGLAX_050295"/>
<reference evidence="11" key="1">
    <citation type="submission" date="2020-05" db="UniProtKB">
        <authorList>
            <consortium name="EnsemblMetazoa"/>
        </authorList>
    </citation>
    <scope>IDENTIFICATION</scope>
    <source>
        <strain evidence="11">BB02</strain>
    </source>
</reference>
<dbReference type="PANTHER" id="PTHR24248">
    <property type="entry name" value="ADRENERGIC RECEPTOR-RELATED G-PROTEIN COUPLED RECEPTOR"/>
    <property type="match status" value="1"/>
</dbReference>
<evidence type="ECO:0000256" key="7">
    <source>
        <dbReference type="ARBA" id="ARBA00023170"/>
    </source>
</evidence>
<keyword evidence="4 9" id="KW-1133">Transmembrane helix</keyword>
<dbReference type="RefSeq" id="XP_055893069.1">
    <property type="nucleotide sequence ID" value="XM_056037094.1"/>
</dbReference>
<proteinExistence type="predicted"/>
<keyword evidence="13" id="KW-1185">Reference proteome</keyword>
<evidence type="ECO:0000313" key="13">
    <source>
        <dbReference type="Proteomes" id="UP001165740"/>
    </source>
</evidence>
<keyword evidence="5" id="KW-0297">G-protein coupled receptor</keyword>
<dbReference type="Proteomes" id="UP000076420">
    <property type="component" value="Unassembled WGS sequence"/>
</dbReference>
<evidence type="ECO:0000313" key="11">
    <source>
        <dbReference type="EnsemblMetazoa" id="BGLB005438-PB"/>
    </source>
</evidence>
<dbReference type="OMA" id="DRWWSIH"/>
<dbReference type="GO" id="GO:0071880">
    <property type="term" value="P:adenylate cyclase-activating adrenergic receptor signaling pathway"/>
    <property type="evidence" value="ECO:0007669"/>
    <property type="project" value="TreeGrafter"/>
</dbReference>
<evidence type="ECO:0000259" key="10">
    <source>
        <dbReference type="PROSITE" id="PS50262"/>
    </source>
</evidence>
<evidence type="ECO:0000313" key="12">
    <source>
        <dbReference type="Proteomes" id="UP000076420"/>
    </source>
</evidence>
<evidence type="ECO:0000256" key="4">
    <source>
        <dbReference type="ARBA" id="ARBA00022989"/>
    </source>
</evidence>
<evidence type="ECO:0000256" key="1">
    <source>
        <dbReference type="ARBA" id="ARBA00004651"/>
    </source>
</evidence>
<evidence type="ECO:0000256" key="8">
    <source>
        <dbReference type="ARBA" id="ARBA00023224"/>
    </source>
</evidence>
<dbReference type="Gene3D" id="1.20.1070.10">
    <property type="entry name" value="Rhodopsin 7-helix transmembrane proteins"/>
    <property type="match status" value="1"/>
</dbReference>
<feature type="transmembrane region" description="Helical" evidence="9">
    <location>
        <begin position="388"/>
        <end position="407"/>
    </location>
</feature>
<dbReference type="GO" id="GO:0043410">
    <property type="term" value="P:positive regulation of MAPK cascade"/>
    <property type="evidence" value="ECO:0007669"/>
    <property type="project" value="TreeGrafter"/>
</dbReference>
<feature type="transmembrane region" description="Helical" evidence="9">
    <location>
        <begin position="142"/>
        <end position="164"/>
    </location>
</feature>
<protein>
    <submittedName>
        <fullName evidence="14">5-hydroxytryptamine receptor 1A-like</fullName>
    </submittedName>
</protein>
<dbReference type="KEGG" id="bgt:106061563"/>
<dbReference type="GO" id="GO:0004930">
    <property type="term" value="F:G protein-coupled receptor activity"/>
    <property type="evidence" value="ECO:0007669"/>
    <property type="project" value="UniProtKB-KW"/>
</dbReference>
<evidence type="ECO:0000256" key="9">
    <source>
        <dbReference type="SAM" id="Phobius"/>
    </source>
</evidence>
<keyword evidence="7" id="KW-0675">Receptor</keyword>
<comment type="subcellular location">
    <subcellularLocation>
        <location evidence="1">Cell membrane</location>
        <topology evidence="1">Multi-pass membrane protein</topology>
    </subcellularLocation>
</comment>
<dbReference type="SUPFAM" id="SSF81321">
    <property type="entry name" value="Family A G protein-coupled receptor-like"/>
    <property type="match status" value="1"/>
</dbReference>
<reference evidence="14" key="2">
    <citation type="submission" date="2025-04" db="UniProtKB">
        <authorList>
            <consortium name="RefSeq"/>
        </authorList>
    </citation>
    <scope>IDENTIFICATION</scope>
</reference>
<evidence type="ECO:0000256" key="6">
    <source>
        <dbReference type="ARBA" id="ARBA00023136"/>
    </source>
</evidence>
<evidence type="ECO:0000256" key="2">
    <source>
        <dbReference type="ARBA" id="ARBA00022475"/>
    </source>
</evidence>
<feature type="transmembrane region" description="Helical" evidence="9">
    <location>
        <begin position="62"/>
        <end position="83"/>
    </location>
</feature>
<keyword evidence="2" id="KW-1003">Cell membrane</keyword>
<feature type="transmembrane region" description="Helical" evidence="9">
    <location>
        <begin position="194"/>
        <end position="227"/>
    </location>
</feature>
<evidence type="ECO:0000256" key="3">
    <source>
        <dbReference type="ARBA" id="ARBA00022692"/>
    </source>
</evidence>
<dbReference type="AlphaFoldDB" id="A0A2C9JNU2"/>
<feature type="domain" description="G-protein coupled receptors family 1 profile" evidence="10">
    <location>
        <begin position="42"/>
        <end position="404"/>
    </location>
</feature>
<feature type="transmembrane region" description="Helical" evidence="9">
    <location>
        <begin position="103"/>
        <end position="121"/>
    </location>
</feature>
<keyword evidence="8" id="KW-0807">Transducer</keyword>
<evidence type="ECO:0000313" key="14">
    <source>
        <dbReference type="RefSeq" id="XP_055893069.1"/>
    </source>
</evidence>
<gene>
    <name evidence="11" type="primary">106061563</name>
    <name evidence="14" type="synonym">LOC106061563</name>
</gene>
<keyword evidence="3 9" id="KW-0812">Transmembrane</keyword>
<organism evidence="11 12">
    <name type="scientific">Biomphalaria glabrata</name>
    <name type="common">Bloodfluke planorb</name>
    <name type="synonym">Freshwater snail</name>
    <dbReference type="NCBI Taxonomy" id="6526"/>
    <lineage>
        <taxon>Eukaryota</taxon>
        <taxon>Metazoa</taxon>
        <taxon>Spiralia</taxon>
        <taxon>Lophotrochozoa</taxon>
        <taxon>Mollusca</taxon>
        <taxon>Gastropoda</taxon>
        <taxon>Heterobranchia</taxon>
        <taxon>Euthyneura</taxon>
        <taxon>Panpulmonata</taxon>
        <taxon>Hygrophila</taxon>
        <taxon>Lymnaeoidea</taxon>
        <taxon>Planorbidae</taxon>
        <taxon>Biomphalaria</taxon>
    </lineage>
</organism>
<evidence type="ECO:0000256" key="5">
    <source>
        <dbReference type="ARBA" id="ARBA00023040"/>
    </source>
</evidence>
<dbReference type="OrthoDB" id="10071887at2759"/>
<dbReference type="Proteomes" id="UP001165740">
    <property type="component" value="Chromosome 7"/>
</dbReference>
<dbReference type="Pfam" id="PF00001">
    <property type="entry name" value="7tm_1"/>
    <property type="match status" value="1"/>
</dbReference>
<keyword evidence="6 9" id="KW-0472">Membrane</keyword>
<dbReference type="InterPro" id="IPR017452">
    <property type="entry name" value="GPCR_Rhodpsn_7TM"/>
</dbReference>
<dbReference type="EnsemblMetazoa" id="BGLB005438-RB">
    <property type="protein sequence ID" value="BGLB005438-PB"/>
    <property type="gene ID" value="BGLB005438"/>
</dbReference>
<dbReference type="STRING" id="6526.A0A2C9JNU2"/>
<dbReference type="PANTHER" id="PTHR24248:SF120">
    <property type="entry name" value="G-PROTEIN COUPLED RECEPTORS FAMILY 1 PROFILE DOMAIN-CONTAINING PROTEIN"/>
    <property type="match status" value="1"/>
</dbReference>
<dbReference type="PRINTS" id="PR00237">
    <property type="entry name" value="GPCRRHODOPSN"/>
</dbReference>
<dbReference type="SMART" id="SM01381">
    <property type="entry name" value="7TM_GPCR_Srsx"/>
    <property type="match status" value="1"/>
</dbReference>
<dbReference type="VEuPathDB" id="VectorBase:BGLB005438"/>
<dbReference type="InterPro" id="IPR000276">
    <property type="entry name" value="GPCR_Rhodpsn"/>
</dbReference>